<protein>
    <recommendedName>
        <fullName evidence="10">Complement factor properdin</fullName>
    </recommendedName>
</protein>
<dbReference type="GO" id="GO:0005576">
    <property type="term" value="C:extracellular region"/>
    <property type="evidence" value="ECO:0007669"/>
    <property type="project" value="UniProtKB-SubCell"/>
</dbReference>
<evidence type="ECO:0000256" key="3">
    <source>
        <dbReference type="ARBA" id="ARBA00022536"/>
    </source>
</evidence>
<dbReference type="InterPro" id="IPR052065">
    <property type="entry name" value="Compl_asym_regulator"/>
</dbReference>
<dbReference type="Proteomes" id="UP000314982">
    <property type="component" value="Unassembled WGS sequence"/>
</dbReference>
<dbReference type="PANTHER" id="PTHR22906:SF21">
    <property type="entry name" value="SEMA DOMAIN-CONTAINING PROTEIN"/>
    <property type="match status" value="1"/>
</dbReference>
<evidence type="ECO:0000313" key="9">
    <source>
        <dbReference type="Proteomes" id="UP000314982"/>
    </source>
</evidence>
<dbReference type="Gene3D" id="2.20.100.10">
    <property type="entry name" value="Thrombospondin type-1 (TSP1) repeat"/>
    <property type="match status" value="4"/>
</dbReference>
<dbReference type="AlphaFoldDB" id="A0A4W5N9A2"/>
<dbReference type="InterPro" id="IPR036383">
    <property type="entry name" value="TSP1_rpt_sf"/>
</dbReference>
<reference evidence="8" key="2">
    <citation type="submission" date="2025-08" db="UniProtKB">
        <authorList>
            <consortium name="Ensembl"/>
        </authorList>
    </citation>
    <scope>IDENTIFICATION</scope>
</reference>
<dbReference type="PANTHER" id="PTHR22906">
    <property type="entry name" value="PROPERDIN"/>
    <property type="match status" value="1"/>
</dbReference>
<keyword evidence="4" id="KW-0732">Signal</keyword>
<dbReference type="PROSITE" id="PS50092">
    <property type="entry name" value="TSP1"/>
    <property type="match status" value="3"/>
</dbReference>
<dbReference type="FunFam" id="2.20.100.10:FF:000067">
    <property type="entry name" value="Hemicentin 1"/>
    <property type="match status" value="1"/>
</dbReference>
<evidence type="ECO:0000256" key="6">
    <source>
        <dbReference type="ARBA" id="ARBA00023157"/>
    </source>
</evidence>
<dbReference type="SUPFAM" id="SSF82895">
    <property type="entry name" value="TSP-1 type 1 repeat"/>
    <property type="match status" value="4"/>
</dbReference>
<keyword evidence="3" id="KW-0245">EGF-like domain</keyword>
<keyword evidence="7" id="KW-0325">Glycoprotein</keyword>
<evidence type="ECO:0000256" key="4">
    <source>
        <dbReference type="ARBA" id="ARBA00022729"/>
    </source>
</evidence>
<keyword evidence="9" id="KW-1185">Reference proteome</keyword>
<sequence length="298" mass="32067">PPPLTVDGQWSSWTPWGQCSTKCNGGWGEWSNWTDCTKSCGGGVQSRRRDCDSPSPEGEGDYCEGLGTEVISFHGSWSLWSGWSECDGCEGVSVRTRECNSPPARFGGLPCHGESRQSRGCQDNVTICSVDGSWSQWGGWSECSAPCGGGVKLRMRQCDNPAPQSGGRGCAGMSEQQRECNSHTCTGTRWDRLGEQSRTRVCSFPPCSGMRRQSKTGCQHGLWNCSLEPCPVDGGLSTWGPWSPCSLSCGGLGLKTRNRACSHPAPAYGGRDCLGPRQESTYCQAMDCPGLQPAPVSW</sequence>
<evidence type="ECO:0000256" key="1">
    <source>
        <dbReference type="ARBA" id="ARBA00004613"/>
    </source>
</evidence>
<dbReference type="InterPro" id="IPR000884">
    <property type="entry name" value="TSP1_rpt"/>
</dbReference>
<keyword evidence="5" id="KW-0677">Repeat</keyword>
<evidence type="ECO:0000313" key="8">
    <source>
        <dbReference type="Ensembl" id="ENSHHUP00000047362.1"/>
    </source>
</evidence>
<dbReference type="SMART" id="SM00209">
    <property type="entry name" value="TSP1"/>
    <property type="match status" value="4"/>
</dbReference>
<dbReference type="FunFam" id="2.20.100.10:FF:000001">
    <property type="entry name" value="semaphorin-5A isoform X1"/>
    <property type="match status" value="1"/>
</dbReference>
<comment type="subcellular location">
    <subcellularLocation>
        <location evidence="1">Secreted</location>
    </subcellularLocation>
</comment>
<reference evidence="8" key="3">
    <citation type="submission" date="2025-09" db="UniProtKB">
        <authorList>
            <consortium name="Ensembl"/>
        </authorList>
    </citation>
    <scope>IDENTIFICATION</scope>
</reference>
<reference evidence="9" key="1">
    <citation type="submission" date="2018-06" db="EMBL/GenBank/DDBJ databases">
        <title>Genome assembly of Danube salmon.</title>
        <authorList>
            <person name="Macqueen D.J."/>
            <person name="Gundappa M.K."/>
        </authorList>
    </citation>
    <scope>NUCLEOTIDE SEQUENCE [LARGE SCALE GENOMIC DNA]</scope>
</reference>
<dbReference type="PRINTS" id="PR01705">
    <property type="entry name" value="TSP1REPEAT"/>
</dbReference>
<keyword evidence="6" id="KW-1015">Disulfide bond</keyword>
<dbReference type="Pfam" id="PF00090">
    <property type="entry name" value="TSP_1"/>
    <property type="match status" value="4"/>
</dbReference>
<dbReference type="Ensembl" id="ENSHHUT00000049098.1">
    <property type="protein sequence ID" value="ENSHHUP00000047362.1"/>
    <property type="gene ID" value="ENSHHUG00000028731.1"/>
</dbReference>
<evidence type="ECO:0000256" key="5">
    <source>
        <dbReference type="ARBA" id="ARBA00022737"/>
    </source>
</evidence>
<dbReference type="FunFam" id="2.20.100.10:FF:000007">
    <property type="entry name" value="Thrombospondin 1"/>
    <property type="match status" value="1"/>
</dbReference>
<name>A0A4W5N9A2_9TELE</name>
<evidence type="ECO:0000256" key="7">
    <source>
        <dbReference type="ARBA" id="ARBA00023180"/>
    </source>
</evidence>
<evidence type="ECO:0000256" key="2">
    <source>
        <dbReference type="ARBA" id="ARBA00022525"/>
    </source>
</evidence>
<accession>A0A4W5N9A2</accession>
<keyword evidence="2" id="KW-0964">Secreted</keyword>
<organism evidence="8 9">
    <name type="scientific">Hucho hucho</name>
    <name type="common">huchen</name>
    <dbReference type="NCBI Taxonomy" id="62062"/>
    <lineage>
        <taxon>Eukaryota</taxon>
        <taxon>Metazoa</taxon>
        <taxon>Chordata</taxon>
        <taxon>Craniata</taxon>
        <taxon>Vertebrata</taxon>
        <taxon>Euteleostomi</taxon>
        <taxon>Actinopterygii</taxon>
        <taxon>Neopterygii</taxon>
        <taxon>Teleostei</taxon>
        <taxon>Protacanthopterygii</taxon>
        <taxon>Salmoniformes</taxon>
        <taxon>Salmonidae</taxon>
        <taxon>Salmoninae</taxon>
        <taxon>Hucho</taxon>
    </lineage>
</organism>
<evidence type="ECO:0008006" key="10">
    <source>
        <dbReference type="Google" id="ProtNLM"/>
    </source>
</evidence>
<proteinExistence type="predicted"/>
<dbReference type="GeneTree" id="ENSGT00940000155829"/>